<reference evidence="7 8" key="1">
    <citation type="submission" date="2008-03" db="EMBL/GenBank/DDBJ databases">
        <title>Complete sequence of Leptothrix cholodnii SP-6.</title>
        <authorList>
            <consortium name="US DOE Joint Genome Institute"/>
            <person name="Copeland A."/>
            <person name="Lucas S."/>
            <person name="Lapidus A."/>
            <person name="Glavina del Rio T."/>
            <person name="Dalin E."/>
            <person name="Tice H."/>
            <person name="Bruce D."/>
            <person name="Goodwin L."/>
            <person name="Pitluck S."/>
            <person name="Chertkov O."/>
            <person name="Brettin T."/>
            <person name="Detter J.C."/>
            <person name="Han C."/>
            <person name="Kuske C.R."/>
            <person name="Schmutz J."/>
            <person name="Larimer F."/>
            <person name="Land M."/>
            <person name="Hauser L."/>
            <person name="Kyrpides N."/>
            <person name="Lykidis A."/>
            <person name="Emerson D."/>
            <person name="Richardson P."/>
        </authorList>
    </citation>
    <scope>NUCLEOTIDE SEQUENCE [LARGE SCALE GENOMIC DNA]</scope>
    <source>
        <strain evidence="8">ATCC 51168 / LMG 8142 / SP-6</strain>
    </source>
</reference>
<dbReference type="PROSITE" id="PS50977">
    <property type="entry name" value="HTH_TETR_2"/>
    <property type="match status" value="1"/>
</dbReference>
<dbReference type="Proteomes" id="UP000001693">
    <property type="component" value="Chromosome"/>
</dbReference>
<dbReference type="FunFam" id="1.10.10.60:FF:000141">
    <property type="entry name" value="TetR family transcriptional regulator"/>
    <property type="match status" value="1"/>
</dbReference>
<protein>
    <submittedName>
        <fullName evidence="7">Transcriptional regulator, TetR family</fullName>
    </submittedName>
</protein>
<evidence type="ECO:0000256" key="3">
    <source>
        <dbReference type="ARBA" id="ARBA00023163"/>
    </source>
</evidence>
<dbReference type="InterPro" id="IPR011075">
    <property type="entry name" value="TetR_C"/>
</dbReference>
<dbReference type="RefSeq" id="WP_012347457.1">
    <property type="nucleotide sequence ID" value="NC_010524.1"/>
</dbReference>
<dbReference type="Pfam" id="PF16859">
    <property type="entry name" value="TetR_C_11"/>
    <property type="match status" value="1"/>
</dbReference>
<feature type="region of interest" description="Disordered" evidence="5">
    <location>
        <begin position="1"/>
        <end position="20"/>
    </location>
</feature>
<keyword evidence="2 4" id="KW-0238">DNA-binding</keyword>
<dbReference type="eggNOG" id="COG1309">
    <property type="taxonomic scope" value="Bacteria"/>
</dbReference>
<dbReference type="HOGENOM" id="CLU_069356_27_2_4"/>
<feature type="DNA-binding region" description="H-T-H motif" evidence="4">
    <location>
        <begin position="62"/>
        <end position="81"/>
    </location>
</feature>
<dbReference type="InterPro" id="IPR009057">
    <property type="entry name" value="Homeodomain-like_sf"/>
</dbReference>
<dbReference type="GO" id="GO:0003700">
    <property type="term" value="F:DNA-binding transcription factor activity"/>
    <property type="evidence" value="ECO:0007669"/>
    <property type="project" value="TreeGrafter"/>
</dbReference>
<dbReference type="SUPFAM" id="SSF46689">
    <property type="entry name" value="Homeodomain-like"/>
    <property type="match status" value="1"/>
</dbReference>
<dbReference type="Pfam" id="PF00440">
    <property type="entry name" value="TetR_N"/>
    <property type="match status" value="1"/>
</dbReference>
<accession>B1Y5I9</accession>
<evidence type="ECO:0000256" key="1">
    <source>
        <dbReference type="ARBA" id="ARBA00023015"/>
    </source>
</evidence>
<sequence precursor="true">MPATPPPSPTAVSISAAAASDDTRAIETPVAPAHQRRKAERPHELVDAALDLFVEKGFAATRIDEVARRAGVSKGTLYLYYASKEELLKAVIRERLSTEIAAAALTVAEHRGSSADLLTGPLAAWWARVIASQASGVFKLIITEVRNFPEIAEFYRHEVIEPGHALIGRILQRGIDGGEFRPVDIDATVHSLLLPMVMLCIHRHSLGVCQPNEALQDPLVFIQHHMHLILRGLARPDQAPNAS</sequence>
<dbReference type="Gene3D" id="1.10.357.10">
    <property type="entry name" value="Tetracycline Repressor, domain 2"/>
    <property type="match status" value="1"/>
</dbReference>
<dbReference type="AlphaFoldDB" id="B1Y5I9"/>
<evidence type="ECO:0000313" key="8">
    <source>
        <dbReference type="Proteomes" id="UP000001693"/>
    </source>
</evidence>
<dbReference type="PRINTS" id="PR00455">
    <property type="entry name" value="HTHTETR"/>
</dbReference>
<keyword evidence="1" id="KW-0805">Transcription regulation</keyword>
<dbReference type="InterPro" id="IPR001647">
    <property type="entry name" value="HTH_TetR"/>
</dbReference>
<dbReference type="PANTHER" id="PTHR30055:SF211">
    <property type="entry name" value="TRANSCRIPTIONAL REGULATOR, TETR FAMILY"/>
    <property type="match status" value="1"/>
</dbReference>
<name>B1Y5I9_LEPCP</name>
<gene>
    <name evidence="7" type="ordered locus">Lcho_2436</name>
</gene>
<dbReference type="InterPro" id="IPR050109">
    <property type="entry name" value="HTH-type_TetR-like_transc_reg"/>
</dbReference>
<feature type="compositionally biased region" description="Low complexity" evidence="5">
    <location>
        <begin position="10"/>
        <end position="20"/>
    </location>
</feature>
<evidence type="ECO:0000256" key="5">
    <source>
        <dbReference type="SAM" id="MobiDB-lite"/>
    </source>
</evidence>
<dbReference type="KEGG" id="lch:Lcho_2436"/>
<dbReference type="GO" id="GO:0000976">
    <property type="term" value="F:transcription cis-regulatory region binding"/>
    <property type="evidence" value="ECO:0007669"/>
    <property type="project" value="TreeGrafter"/>
</dbReference>
<organism evidence="7 8">
    <name type="scientific">Leptothrix cholodnii (strain ATCC 51168 / LMG 8142 / SP-6)</name>
    <name type="common">Leptothrix discophora (strain SP-6)</name>
    <dbReference type="NCBI Taxonomy" id="395495"/>
    <lineage>
        <taxon>Bacteria</taxon>
        <taxon>Pseudomonadati</taxon>
        <taxon>Pseudomonadota</taxon>
        <taxon>Betaproteobacteria</taxon>
        <taxon>Burkholderiales</taxon>
        <taxon>Sphaerotilaceae</taxon>
        <taxon>Leptothrix</taxon>
    </lineage>
</organism>
<evidence type="ECO:0000256" key="4">
    <source>
        <dbReference type="PROSITE-ProRule" id="PRU00335"/>
    </source>
</evidence>
<feature type="domain" description="HTH tetR-type" evidence="6">
    <location>
        <begin position="39"/>
        <end position="99"/>
    </location>
</feature>
<dbReference type="EMBL" id="CP001013">
    <property type="protein sequence ID" value="ACB34701.1"/>
    <property type="molecule type" value="Genomic_DNA"/>
</dbReference>
<dbReference type="STRING" id="395495.Lcho_2436"/>
<keyword evidence="3" id="KW-0804">Transcription</keyword>
<keyword evidence="8" id="KW-1185">Reference proteome</keyword>
<evidence type="ECO:0000313" key="7">
    <source>
        <dbReference type="EMBL" id="ACB34701.1"/>
    </source>
</evidence>
<dbReference type="InterPro" id="IPR036271">
    <property type="entry name" value="Tet_transcr_reg_TetR-rel_C_sf"/>
</dbReference>
<dbReference type="PANTHER" id="PTHR30055">
    <property type="entry name" value="HTH-TYPE TRANSCRIPTIONAL REGULATOR RUTR"/>
    <property type="match status" value="1"/>
</dbReference>
<proteinExistence type="predicted"/>
<evidence type="ECO:0000256" key="2">
    <source>
        <dbReference type="ARBA" id="ARBA00023125"/>
    </source>
</evidence>
<evidence type="ECO:0000259" key="6">
    <source>
        <dbReference type="PROSITE" id="PS50977"/>
    </source>
</evidence>
<dbReference type="SUPFAM" id="SSF48498">
    <property type="entry name" value="Tetracyclin repressor-like, C-terminal domain"/>
    <property type="match status" value="1"/>
</dbReference>